<name>A0A2S9YQM5_9BACT</name>
<dbReference type="EMBL" id="PVNL01000057">
    <property type="protein sequence ID" value="PRQ07378.1"/>
    <property type="molecule type" value="Genomic_DNA"/>
</dbReference>
<evidence type="ECO:0000313" key="2">
    <source>
        <dbReference type="Proteomes" id="UP000238823"/>
    </source>
</evidence>
<reference evidence="1 2" key="1">
    <citation type="submission" date="2018-03" db="EMBL/GenBank/DDBJ databases">
        <title>Draft Genome Sequences of the Obligatory Marine Myxobacteria Enhygromyxa salina SWB007.</title>
        <authorList>
            <person name="Poehlein A."/>
            <person name="Moghaddam J.A."/>
            <person name="Harms H."/>
            <person name="Alanjari M."/>
            <person name="Koenig G.M."/>
            <person name="Daniel R."/>
            <person name="Schaeberle T.F."/>
        </authorList>
    </citation>
    <scope>NUCLEOTIDE SEQUENCE [LARGE SCALE GENOMIC DNA]</scope>
    <source>
        <strain evidence="1 2">SWB007</strain>
    </source>
</reference>
<organism evidence="1 2">
    <name type="scientific">Enhygromyxa salina</name>
    <dbReference type="NCBI Taxonomy" id="215803"/>
    <lineage>
        <taxon>Bacteria</taxon>
        <taxon>Pseudomonadati</taxon>
        <taxon>Myxococcota</taxon>
        <taxon>Polyangia</taxon>
        <taxon>Nannocystales</taxon>
        <taxon>Nannocystaceae</taxon>
        <taxon>Enhygromyxa</taxon>
    </lineage>
</organism>
<gene>
    <name evidence="1" type="ORF">ENSA7_30910</name>
</gene>
<dbReference type="Proteomes" id="UP000238823">
    <property type="component" value="Unassembled WGS sequence"/>
</dbReference>
<proteinExistence type="predicted"/>
<accession>A0A2S9YQM5</accession>
<comment type="caution">
    <text evidence="1">The sequence shown here is derived from an EMBL/GenBank/DDBJ whole genome shotgun (WGS) entry which is preliminary data.</text>
</comment>
<evidence type="ECO:0000313" key="1">
    <source>
        <dbReference type="EMBL" id="PRQ07378.1"/>
    </source>
</evidence>
<protein>
    <submittedName>
        <fullName evidence="1">Uncharacterized protein</fullName>
    </submittedName>
</protein>
<dbReference type="AlphaFoldDB" id="A0A2S9YQM5"/>
<sequence length="229" mass="24382">MFGQTEPGSFVVRVLVPLPPQVGGTQGSFLFGAPTQPEPFGRRVTSSLLTALSAARRALVNSIISETLDPFRDAVEQGVSVELCRALSVTNGDASDGGVEVSVAWGLSAPRPAAEPVLFQNSDLDVLGQAADFLAETQAREDFELEGYIIKLARGVEANEGDITIAATIDRQILKVLVGLPPGQYKTAGLAHTHDLKVSVVGELGKEGRQYRLFSPRNLRVVPAEDTSE</sequence>